<accession>A0ABN7NXY9</accession>
<evidence type="ECO:0000313" key="1">
    <source>
        <dbReference type="EMBL" id="CAG2057997.1"/>
    </source>
</evidence>
<protein>
    <submittedName>
        <fullName evidence="1">Uncharacterized protein</fullName>
    </submittedName>
</protein>
<name>A0ABN7NXY9_TIMPD</name>
<proteinExistence type="predicted"/>
<evidence type="ECO:0000313" key="2">
    <source>
        <dbReference type="Proteomes" id="UP001153148"/>
    </source>
</evidence>
<dbReference type="EMBL" id="CAJPIN010006435">
    <property type="protein sequence ID" value="CAG2057997.1"/>
    <property type="molecule type" value="Genomic_DNA"/>
</dbReference>
<organism evidence="1 2">
    <name type="scientific">Timema podura</name>
    <name type="common">Walking stick</name>
    <dbReference type="NCBI Taxonomy" id="61482"/>
    <lineage>
        <taxon>Eukaryota</taxon>
        <taxon>Metazoa</taxon>
        <taxon>Ecdysozoa</taxon>
        <taxon>Arthropoda</taxon>
        <taxon>Hexapoda</taxon>
        <taxon>Insecta</taxon>
        <taxon>Pterygota</taxon>
        <taxon>Neoptera</taxon>
        <taxon>Polyneoptera</taxon>
        <taxon>Phasmatodea</taxon>
        <taxon>Timematodea</taxon>
        <taxon>Timematoidea</taxon>
        <taxon>Timematidae</taxon>
        <taxon>Timema</taxon>
    </lineage>
</organism>
<sequence length="116" mass="13250">MIEHAYNKDQRVMSALGPREINRKCSLQLFLHSLVIRLHCSQSVDYEGLSGVAFGHNDSLGQRFSNCAPWSLFQAQVMKLRSIDKVHLLSKGFQNLKFTGIMVKLSLMRTIEELLE</sequence>
<reference evidence="1" key="1">
    <citation type="submission" date="2021-03" db="EMBL/GenBank/DDBJ databases">
        <authorList>
            <person name="Tran Van P."/>
        </authorList>
    </citation>
    <scope>NUCLEOTIDE SEQUENCE</scope>
</reference>
<dbReference type="Proteomes" id="UP001153148">
    <property type="component" value="Unassembled WGS sequence"/>
</dbReference>
<gene>
    <name evidence="1" type="ORF">TPAB3V08_LOCUS4972</name>
</gene>
<comment type="caution">
    <text evidence="1">The sequence shown here is derived from an EMBL/GenBank/DDBJ whole genome shotgun (WGS) entry which is preliminary data.</text>
</comment>
<keyword evidence="2" id="KW-1185">Reference proteome</keyword>